<feature type="region of interest" description="Disordered" evidence="1">
    <location>
        <begin position="519"/>
        <end position="584"/>
    </location>
</feature>
<dbReference type="Proteomes" id="UP001165289">
    <property type="component" value="Unassembled WGS sequence"/>
</dbReference>
<reference evidence="3 4" key="1">
    <citation type="journal article" date="2023" name="BMC Biol.">
        <title>The compact genome of the sponge Oopsacas minuta (Hexactinellida) is lacking key metazoan core genes.</title>
        <authorList>
            <person name="Santini S."/>
            <person name="Schenkelaars Q."/>
            <person name="Jourda C."/>
            <person name="Duchesne M."/>
            <person name="Belahbib H."/>
            <person name="Rocher C."/>
            <person name="Selva M."/>
            <person name="Riesgo A."/>
            <person name="Vervoort M."/>
            <person name="Leys S.P."/>
            <person name="Kodjabachian L."/>
            <person name="Le Bivic A."/>
            <person name="Borchiellini C."/>
            <person name="Claverie J.M."/>
            <person name="Renard E."/>
        </authorList>
    </citation>
    <scope>NUCLEOTIDE SEQUENCE [LARGE SCALE GENOMIC DNA]</scope>
    <source>
        <strain evidence="3">SPO-2</strain>
    </source>
</reference>
<gene>
    <name evidence="3" type="ORF">LOD99_12603</name>
</gene>
<proteinExistence type="predicted"/>
<evidence type="ECO:0000256" key="1">
    <source>
        <dbReference type="SAM" id="MobiDB-lite"/>
    </source>
</evidence>
<keyword evidence="4" id="KW-1185">Reference proteome</keyword>
<dbReference type="EMBL" id="JAKMXF010000354">
    <property type="protein sequence ID" value="KAI6646482.1"/>
    <property type="molecule type" value="Genomic_DNA"/>
</dbReference>
<comment type="caution">
    <text evidence="3">The sequence shown here is derived from an EMBL/GenBank/DDBJ whole genome shotgun (WGS) entry which is preliminary data.</text>
</comment>
<sequence length="584" mass="66416">MATSNGLETEGCCRCQKNEASIQCSECIVENKCSLYCDDCYTIVHKGGLSKHTCVRLTAKLLSELESKAHSLDTSLNIERLRLRIEAECERQKSEIDLHLSQAQNEVKTLCNVLRNSIDTQETTLMLNISQIRNVRQTELEDLRSHSIQSLEVTERQMRDTLERLKVVTPKTPKVDLMMLKHQLEVIERNGYIQAPILPCISCVTLPDTKRLENTLTTQLNTMPIINLWKINVSRDVKVVYIQENSCRFFLMDRQQSAEQIGQNVLYHSYRIHESFRHNLSPITSPDVGQLCIAVTKNNCLMRAIIEGVTDDKNKVKVFYLDIGDSGIVDNSQKSCVFPLDNKLLFYPFACYYCQIDLDYDEHNKTIERQIRWFLRDLTPRNNGLTACLKRKEFLKTGIALHYIDLKDNDSPPESEPLMTQLQERVDKAGAGRVKPENFKSQDIRVLQNSHEGVSHTPPIKNPHQIDPTFGYPSDISIVQYPTFRTAMPYSIPSYGYQQPVQQMPSIYYSGYLPVTAVRSHHTPPPSSSEPIVSPPLPHPPSPLPIPEVPENRPRVPAGAKAVTNSVTEDTHEDTPPPQQVSQH</sequence>
<evidence type="ECO:0000313" key="4">
    <source>
        <dbReference type="Proteomes" id="UP001165289"/>
    </source>
</evidence>
<protein>
    <recommendedName>
        <fullName evidence="2">Tudor domain-containing protein</fullName>
    </recommendedName>
</protein>
<dbReference type="Gene3D" id="2.30.30.140">
    <property type="match status" value="1"/>
</dbReference>
<dbReference type="SMART" id="SM00333">
    <property type="entry name" value="TUDOR"/>
    <property type="match status" value="1"/>
</dbReference>
<dbReference type="AlphaFoldDB" id="A0AAV7JCK5"/>
<dbReference type="PROSITE" id="PS50304">
    <property type="entry name" value="TUDOR"/>
    <property type="match status" value="1"/>
</dbReference>
<evidence type="ECO:0000313" key="3">
    <source>
        <dbReference type="EMBL" id="KAI6646482.1"/>
    </source>
</evidence>
<feature type="domain" description="Tudor" evidence="2">
    <location>
        <begin position="285"/>
        <end position="347"/>
    </location>
</feature>
<evidence type="ECO:0000259" key="2">
    <source>
        <dbReference type="PROSITE" id="PS50304"/>
    </source>
</evidence>
<dbReference type="SUPFAM" id="SSF63748">
    <property type="entry name" value="Tudor/PWWP/MBT"/>
    <property type="match status" value="1"/>
</dbReference>
<name>A0AAV7JCK5_9METZ</name>
<feature type="compositionally biased region" description="Pro residues" evidence="1">
    <location>
        <begin position="523"/>
        <end position="548"/>
    </location>
</feature>
<dbReference type="InterPro" id="IPR002999">
    <property type="entry name" value="Tudor"/>
</dbReference>
<dbReference type="CDD" id="cd19757">
    <property type="entry name" value="Bbox1"/>
    <property type="match status" value="1"/>
</dbReference>
<organism evidence="3 4">
    <name type="scientific">Oopsacas minuta</name>
    <dbReference type="NCBI Taxonomy" id="111878"/>
    <lineage>
        <taxon>Eukaryota</taxon>
        <taxon>Metazoa</taxon>
        <taxon>Porifera</taxon>
        <taxon>Hexactinellida</taxon>
        <taxon>Hexasterophora</taxon>
        <taxon>Lyssacinosida</taxon>
        <taxon>Leucopsacidae</taxon>
        <taxon>Oopsacas</taxon>
    </lineage>
</organism>
<dbReference type="Pfam" id="PF00567">
    <property type="entry name" value="TUDOR"/>
    <property type="match status" value="1"/>
</dbReference>
<accession>A0AAV7JCK5</accession>